<keyword evidence="1" id="KW-0472">Membrane</keyword>
<feature type="transmembrane region" description="Helical" evidence="1">
    <location>
        <begin position="118"/>
        <end position="142"/>
    </location>
</feature>
<name>A0ABT1XNE5_9SPHN</name>
<keyword evidence="3" id="KW-1185">Reference proteome</keyword>
<comment type="caution">
    <text evidence="2">The sequence shown here is derived from an EMBL/GenBank/DDBJ whole genome shotgun (WGS) entry which is preliminary data.</text>
</comment>
<keyword evidence="1" id="KW-0812">Transmembrane</keyword>
<gene>
    <name evidence="2" type="ORF">NSO95_00735</name>
</gene>
<feature type="transmembrane region" description="Helical" evidence="1">
    <location>
        <begin position="37"/>
        <end position="60"/>
    </location>
</feature>
<evidence type="ECO:0000313" key="3">
    <source>
        <dbReference type="Proteomes" id="UP001206067"/>
    </source>
</evidence>
<proteinExistence type="predicted"/>
<dbReference type="Proteomes" id="UP001206067">
    <property type="component" value="Unassembled WGS sequence"/>
</dbReference>
<dbReference type="Pfam" id="PF13858">
    <property type="entry name" value="DUF4199"/>
    <property type="match status" value="1"/>
</dbReference>
<accession>A0ABT1XNE5</accession>
<feature type="transmembrane region" description="Helical" evidence="1">
    <location>
        <begin position="72"/>
        <end position="98"/>
    </location>
</feature>
<dbReference type="EMBL" id="JANKHH010000001">
    <property type="protein sequence ID" value="MCR2832456.1"/>
    <property type="molecule type" value="Genomic_DNA"/>
</dbReference>
<dbReference type="InterPro" id="IPR025250">
    <property type="entry name" value="DUF4199"/>
</dbReference>
<keyword evidence="1" id="KW-1133">Transmembrane helix</keyword>
<organism evidence="2 3">
    <name type="scientific">Parerythrobacter lacustris</name>
    <dbReference type="NCBI Taxonomy" id="2969984"/>
    <lineage>
        <taxon>Bacteria</taxon>
        <taxon>Pseudomonadati</taxon>
        <taxon>Pseudomonadota</taxon>
        <taxon>Alphaproteobacteria</taxon>
        <taxon>Sphingomonadales</taxon>
        <taxon>Erythrobacteraceae</taxon>
        <taxon>Parerythrobacter</taxon>
    </lineage>
</organism>
<protein>
    <submittedName>
        <fullName evidence="2">DUF4199 domain-containing protein</fullName>
    </submittedName>
</protein>
<reference evidence="2 3" key="1">
    <citation type="submission" date="2022-08" db="EMBL/GenBank/DDBJ databases">
        <title>Polyphasic taxonomy analysis of Qipengyuania sp.RS5-5.</title>
        <authorList>
            <person name="Xamxidin M."/>
            <person name="Wu M."/>
        </authorList>
    </citation>
    <scope>NUCLEOTIDE SEQUENCE [LARGE SCALE GENOMIC DNA]</scope>
    <source>
        <strain evidence="2 3">RS5-5</strain>
    </source>
</reference>
<evidence type="ECO:0000313" key="2">
    <source>
        <dbReference type="EMBL" id="MCR2832456.1"/>
    </source>
</evidence>
<sequence>MSFARTTILAGLLSGGGAAGWTLFEYAMGWHNERLEIGAITGFVGLVFPILAIVLALRSLRRDAGGVLSWRTALAAGLAISAISAAIGFVFFRTYYSVINPQFVTAMRARGQAVDVDAQLAAVVAGSFVVGLLITVTTALIMRRRGSPVR</sequence>
<dbReference type="RefSeq" id="WP_257594221.1">
    <property type="nucleotide sequence ID" value="NZ_JANKHH010000001.1"/>
</dbReference>
<evidence type="ECO:0000256" key="1">
    <source>
        <dbReference type="SAM" id="Phobius"/>
    </source>
</evidence>